<gene>
    <name evidence="1" type="ORF">AWB77_00520</name>
</gene>
<evidence type="ECO:0000313" key="1">
    <source>
        <dbReference type="EMBL" id="SAK43002.1"/>
    </source>
</evidence>
<proteinExistence type="predicted"/>
<comment type="caution">
    <text evidence="1">The sequence shown here is derived from an EMBL/GenBank/DDBJ whole genome shotgun (WGS) entry which is preliminary data.</text>
</comment>
<keyword evidence="2" id="KW-1185">Reference proteome</keyword>
<evidence type="ECO:0000313" key="2">
    <source>
        <dbReference type="Proteomes" id="UP000054903"/>
    </source>
</evidence>
<name>A0A157ZBQ7_9BURK</name>
<protein>
    <submittedName>
        <fullName evidence="1">Uncharacterized protein</fullName>
    </submittedName>
</protein>
<organism evidence="1 2">
    <name type="scientific">Caballeronia fortuita</name>
    <dbReference type="NCBI Taxonomy" id="1777138"/>
    <lineage>
        <taxon>Bacteria</taxon>
        <taxon>Pseudomonadati</taxon>
        <taxon>Pseudomonadota</taxon>
        <taxon>Betaproteobacteria</taxon>
        <taxon>Burkholderiales</taxon>
        <taxon>Burkholderiaceae</taxon>
        <taxon>Caballeronia</taxon>
    </lineage>
</organism>
<dbReference type="EMBL" id="FCNX02000001">
    <property type="protein sequence ID" value="SAK43002.1"/>
    <property type="molecule type" value="Genomic_DNA"/>
</dbReference>
<accession>A0A157ZBQ7</accession>
<dbReference type="Proteomes" id="UP000054903">
    <property type="component" value="Unassembled WGS sequence"/>
</dbReference>
<sequence length="90" mass="10345">MDTNEKLAEIYREARYFLSLDQAARAESDWFKSFLTCRINIGWAQQPSECCRLHSVGLYILVSNVESLAIIKTWKSPLSAGSPQMRLGFW</sequence>
<dbReference type="AlphaFoldDB" id="A0A157ZBQ7"/>
<reference evidence="1" key="1">
    <citation type="submission" date="2016-01" db="EMBL/GenBank/DDBJ databases">
        <authorList>
            <person name="Peeters C."/>
        </authorList>
    </citation>
    <scope>NUCLEOTIDE SEQUENCE</scope>
    <source>
        <strain evidence="1">LMG 29320</strain>
    </source>
</reference>